<evidence type="ECO:0000256" key="5">
    <source>
        <dbReference type="ARBA" id="ARBA00022801"/>
    </source>
</evidence>
<dbReference type="Pfam" id="PF13620">
    <property type="entry name" value="CarboxypepD_reg"/>
    <property type="match status" value="3"/>
</dbReference>
<dbReference type="GO" id="GO:0030246">
    <property type="term" value="F:carbohydrate binding"/>
    <property type="evidence" value="ECO:0007669"/>
    <property type="project" value="InterPro"/>
</dbReference>
<dbReference type="PRINTS" id="PR00723">
    <property type="entry name" value="SUBTILISIN"/>
</dbReference>
<dbReference type="Gene3D" id="2.60.120.430">
    <property type="entry name" value="Galactose-binding lectin"/>
    <property type="match status" value="1"/>
</dbReference>
<dbReference type="PROSITE" id="PS00138">
    <property type="entry name" value="SUBTILASE_SER"/>
    <property type="match status" value="1"/>
</dbReference>
<evidence type="ECO:0000313" key="14">
    <source>
        <dbReference type="EMBL" id="PSL00359.1"/>
    </source>
</evidence>
<sequence length="1513" mass="157787">MRPRDPARATRTAATMAAVAVLTAGGVLTAGAGPAAESPTAPTGPAASTGPAAPTGPAASTSSLAPSTPRSTDAAATAPEDKLTAGVKAALREQPETDYWVRFADQPDLSAAAEITDWAERGRYVVDTLRAAAEESQAGVVAQLEAADVAHESYWAANAVLVEGGDEELAEELATSDEVEAIAETTTFALEEPVEVGPADTTADDSPGDEAEWGVEAINAPDVWAQGFTGEGITVANIDSGVDVTHPALAESYRGTTADGTVTGDYSWWEPSTFCGGKPCDTDYHGTHTMGTMVGDGGPGNHIGVAPGADWIASNALAYGSDAVMLEAAQWFLAPTRTDGTAADPAQRPHVINNSWGGGGPAIRSVMPDVLRAWEAAGIFAVWSNGNTGPLCETTGRPGGLDGAYSVGAFDEAGAIAGFSSRGTGPDGTVKPDIAAPGVQVRSAFANHEYRPIDGTSMASPHVAGAVALLWSAAPSLVGDVDRTRALLDDSARDKDDTTCGGTADDNQVWGEGMLDVEALVAAAPTEAAAIEGTLLGPEGAALDGATVTVGEGPDARSTATDAEGRFTLRVAPGEHTVTARAPGYLPATSSVTVADGATARLDLTLEVSPRYSLSGTVQDSAHQQIAGATVTVSAPGAPTVSTTTDATGAFVVEDLPVDSYMLQVTGDRCTEDLTDRVDVDADTVHDATLDRRSDTTGYTCTVGTAGVRTGDTPLAMEEAEYSGELGTTELPFAFPFYGETYRDVTVADSGWISFLPQDGAWDRAFRLPAERRNPKAAIFAHHNSFVLDEQSGIYTAETTLDGTEAFVVEWRNVVLSFRDSRATFSATLYADGRVELGYGDTDPVWLTGVRATIGIENASGTDAFQYSHSSPDAIHDGKSVMFARPEWGRVTGTLVDALDHEPVADVEVRLVPEGGGRAHSMWTGDDGSYALAAPPGTYDLSIAPQHYERITERVVITEDLQEIDLSPQLRTGAAEVTGGDWTRRLVQGESVTTELTVRNAGTAPLTASVGTMVPADDLDAPPAPTGRRVAGSPPVVSAPGAERAPSSRGTAIGQFYSDAATPLGVGLHPDGEVWNSDIHYRSPRNLRHSRAGELLGEHDARVDPGDDLRALTWDSTSEAMCQSVYRADRTSVIRCYDDEQKPAHELTGVWSANPVYGIAHDSRTDVFHVAVPSIDAILTVAGTTHDTPGELLSRCAPEHTDPVGLAFNTTSDTLWMSSNWAEQAFIQLDPKDCSTLRTVAAPAGVIDGAVLDLATDVTGALWAVDRPTNRIRLVDVGDPQFASVAWVSADPAPMTLEPGESASVPVTFDTAGLDPGTYTTDVAVVSSAGRAPVQRLPVTVEVVAPYDAAIDVGGPGRTDTAGNVWAGDRALPAGPLPDGEHAWGWTDTSEVKTTKKEIAGTDEDALFRTMQIGAVAYTFRDVPAGSFDVALGFVDRQPNPRPGGRIVDVLVDGRVVVDDLDVAAEVGGLSALQRTVTTQHDGGDLDVVVRPDNADRTPGLATLRLVQRSLGG</sequence>
<dbReference type="EMBL" id="PYGE01000016">
    <property type="protein sequence ID" value="PSL00359.1"/>
    <property type="molecule type" value="Genomic_DNA"/>
</dbReference>
<dbReference type="InterPro" id="IPR000209">
    <property type="entry name" value="Peptidase_S8/S53_dom"/>
</dbReference>
<evidence type="ECO:0000256" key="9">
    <source>
        <dbReference type="PROSITE-ProRule" id="PRU01240"/>
    </source>
</evidence>
<keyword evidence="15" id="KW-1185">Reference proteome</keyword>
<keyword evidence="5 9" id="KW-0378">Hydrolase</keyword>
<comment type="similarity">
    <text evidence="2 9">Belongs to the peptidase S8 family.</text>
</comment>
<feature type="region of interest" description="Disordered" evidence="10">
    <location>
        <begin position="1020"/>
        <end position="1049"/>
    </location>
</feature>
<feature type="chain" id="PRO_5039633210" description="alpha-amylase" evidence="11">
    <location>
        <begin position="33"/>
        <end position="1513"/>
    </location>
</feature>
<evidence type="ECO:0000259" key="12">
    <source>
        <dbReference type="Pfam" id="PF00082"/>
    </source>
</evidence>
<dbReference type="Proteomes" id="UP000243528">
    <property type="component" value="Unassembled WGS sequence"/>
</dbReference>
<dbReference type="Gene3D" id="2.60.40.1120">
    <property type="entry name" value="Carboxypeptidase-like, regulatory domain"/>
    <property type="match status" value="3"/>
</dbReference>
<evidence type="ECO:0000256" key="2">
    <source>
        <dbReference type="ARBA" id="ARBA00011073"/>
    </source>
</evidence>
<dbReference type="SUPFAM" id="SSF52743">
    <property type="entry name" value="Subtilisin-like"/>
    <property type="match status" value="1"/>
</dbReference>
<dbReference type="InterPro" id="IPR036852">
    <property type="entry name" value="Peptidase_S8/S53_dom_sf"/>
</dbReference>
<dbReference type="InterPro" id="IPR015500">
    <property type="entry name" value="Peptidase_S8_subtilisin-rel"/>
</dbReference>
<feature type="domain" description="Peptidase S8/S53" evidence="12">
    <location>
        <begin position="230"/>
        <end position="498"/>
    </location>
</feature>
<dbReference type="InterPro" id="IPR023828">
    <property type="entry name" value="Peptidase_S8_Ser-AS"/>
</dbReference>
<evidence type="ECO:0000313" key="15">
    <source>
        <dbReference type="Proteomes" id="UP000243528"/>
    </source>
</evidence>
<dbReference type="SUPFAM" id="SSF63829">
    <property type="entry name" value="Calcium-dependent phosphotriesterase"/>
    <property type="match status" value="1"/>
</dbReference>
<evidence type="ECO:0000256" key="1">
    <source>
        <dbReference type="ARBA" id="ARBA00000548"/>
    </source>
</evidence>
<evidence type="ECO:0000256" key="7">
    <source>
        <dbReference type="ARBA" id="ARBA00030238"/>
    </source>
</evidence>
<gene>
    <name evidence="14" type="ORF">CLV30_11619</name>
</gene>
<evidence type="ECO:0000256" key="10">
    <source>
        <dbReference type="SAM" id="MobiDB-lite"/>
    </source>
</evidence>
<dbReference type="InterPro" id="IPR013783">
    <property type="entry name" value="Ig-like_fold"/>
</dbReference>
<organism evidence="14 15">
    <name type="scientific">Haloactinopolyspora alba</name>
    <dbReference type="NCBI Taxonomy" id="648780"/>
    <lineage>
        <taxon>Bacteria</taxon>
        <taxon>Bacillati</taxon>
        <taxon>Actinomycetota</taxon>
        <taxon>Actinomycetes</taxon>
        <taxon>Jiangellales</taxon>
        <taxon>Jiangellaceae</taxon>
        <taxon>Haloactinopolyspora</taxon>
    </lineage>
</organism>
<dbReference type="InterPro" id="IPR013784">
    <property type="entry name" value="Carb-bd-like_fold"/>
</dbReference>
<dbReference type="GO" id="GO:0004252">
    <property type="term" value="F:serine-type endopeptidase activity"/>
    <property type="evidence" value="ECO:0007669"/>
    <property type="project" value="UniProtKB-UniRule"/>
</dbReference>
<proteinExistence type="inferred from homology"/>
<feature type="active site" description="Charge relay system" evidence="8 9">
    <location>
        <position position="285"/>
    </location>
</feature>
<keyword evidence="6 9" id="KW-0720">Serine protease</keyword>
<dbReference type="Pfam" id="PF11721">
    <property type="entry name" value="Malectin"/>
    <property type="match status" value="1"/>
</dbReference>
<feature type="active site" description="Charge relay system" evidence="8 9">
    <location>
        <position position="239"/>
    </location>
</feature>
<comment type="catalytic activity">
    <reaction evidence="1">
        <text>Endohydrolysis of (1-&gt;4)-alpha-D-glucosidic linkages in polysaccharides containing three or more (1-&gt;4)-alpha-linked D-glucose units.</text>
        <dbReference type="EC" id="3.2.1.1"/>
    </reaction>
</comment>
<name>A0A2P8DT16_9ACTN</name>
<dbReference type="RefSeq" id="WP_129711025.1">
    <property type="nucleotide sequence ID" value="NZ_PYGE01000016.1"/>
</dbReference>
<dbReference type="GO" id="GO:0005975">
    <property type="term" value="P:carbohydrate metabolic process"/>
    <property type="evidence" value="ECO:0007669"/>
    <property type="project" value="UniProtKB-ARBA"/>
</dbReference>
<keyword evidence="11" id="KW-0732">Signal</keyword>
<dbReference type="PANTHER" id="PTHR43806:SF11">
    <property type="entry name" value="CEREVISIN-RELATED"/>
    <property type="match status" value="1"/>
</dbReference>
<dbReference type="Pfam" id="PF00082">
    <property type="entry name" value="Peptidase_S8"/>
    <property type="match status" value="1"/>
</dbReference>
<feature type="domain" description="Malectin" evidence="13">
    <location>
        <begin position="1350"/>
        <end position="1485"/>
    </location>
</feature>
<dbReference type="PROSITE" id="PS51892">
    <property type="entry name" value="SUBTILASE"/>
    <property type="match status" value="1"/>
</dbReference>
<dbReference type="GO" id="GO:0006508">
    <property type="term" value="P:proteolysis"/>
    <property type="evidence" value="ECO:0007669"/>
    <property type="project" value="UniProtKB-KW"/>
</dbReference>
<dbReference type="Gene3D" id="3.40.50.200">
    <property type="entry name" value="Peptidase S8/S53 domain"/>
    <property type="match status" value="1"/>
</dbReference>
<comment type="caution">
    <text evidence="14">The sequence shown here is derived from an EMBL/GenBank/DDBJ whole genome shotgun (WGS) entry which is preliminary data.</text>
</comment>
<dbReference type="PANTHER" id="PTHR43806">
    <property type="entry name" value="PEPTIDASE S8"/>
    <property type="match status" value="1"/>
</dbReference>
<protein>
    <recommendedName>
        <fullName evidence="3">alpha-amylase</fullName>
        <ecNumber evidence="3">3.2.1.1</ecNumber>
    </recommendedName>
    <alternativeName>
        <fullName evidence="7">1,4-alpha-D-glucan glucanohydrolase</fullName>
    </alternativeName>
</protein>
<evidence type="ECO:0000259" key="13">
    <source>
        <dbReference type="Pfam" id="PF11721"/>
    </source>
</evidence>
<dbReference type="EC" id="3.2.1.1" evidence="3"/>
<evidence type="ECO:0000256" key="3">
    <source>
        <dbReference type="ARBA" id="ARBA00012595"/>
    </source>
</evidence>
<feature type="region of interest" description="Disordered" evidence="10">
    <location>
        <begin position="30"/>
        <end position="81"/>
    </location>
</feature>
<evidence type="ECO:0000256" key="6">
    <source>
        <dbReference type="ARBA" id="ARBA00022825"/>
    </source>
</evidence>
<dbReference type="SUPFAM" id="SSF49452">
    <property type="entry name" value="Starch-binding domain-like"/>
    <property type="match status" value="3"/>
</dbReference>
<reference evidence="14 15" key="1">
    <citation type="submission" date="2018-03" db="EMBL/GenBank/DDBJ databases">
        <title>Genomic Encyclopedia of Archaeal and Bacterial Type Strains, Phase II (KMG-II): from individual species to whole genera.</title>
        <authorList>
            <person name="Goeker M."/>
        </authorList>
    </citation>
    <scope>NUCLEOTIDE SEQUENCE [LARGE SCALE GENOMIC DNA]</scope>
    <source>
        <strain evidence="14 15">DSM 45211</strain>
    </source>
</reference>
<evidence type="ECO:0000256" key="4">
    <source>
        <dbReference type="ARBA" id="ARBA00022670"/>
    </source>
</evidence>
<evidence type="ECO:0000256" key="11">
    <source>
        <dbReference type="SAM" id="SignalP"/>
    </source>
</evidence>
<dbReference type="InterPro" id="IPR021720">
    <property type="entry name" value="Malectin_dom"/>
</dbReference>
<evidence type="ECO:0000256" key="8">
    <source>
        <dbReference type="PIRSR" id="PIRSR615500-1"/>
    </source>
</evidence>
<dbReference type="GO" id="GO:0004556">
    <property type="term" value="F:alpha-amylase activity"/>
    <property type="evidence" value="ECO:0007669"/>
    <property type="project" value="UniProtKB-EC"/>
</dbReference>
<dbReference type="Gene3D" id="2.60.40.10">
    <property type="entry name" value="Immunoglobulins"/>
    <property type="match status" value="1"/>
</dbReference>
<keyword evidence="4 9" id="KW-0645">Protease</keyword>
<feature type="signal peptide" evidence="11">
    <location>
        <begin position="1"/>
        <end position="32"/>
    </location>
</feature>
<dbReference type="InterPro" id="IPR050131">
    <property type="entry name" value="Peptidase_S8_subtilisin-like"/>
</dbReference>
<dbReference type="OrthoDB" id="39703at2"/>
<feature type="active site" description="Charge relay system" evidence="8 9">
    <location>
        <position position="457"/>
    </location>
</feature>
<feature type="compositionally biased region" description="Low complexity" evidence="10">
    <location>
        <begin position="30"/>
        <end position="72"/>
    </location>
</feature>
<accession>A0A2P8DT16</accession>